<dbReference type="AlphaFoldDB" id="A0A934K8R5"/>
<dbReference type="EMBL" id="JAEKNR010000229">
    <property type="protein sequence ID" value="MBJ7600944.1"/>
    <property type="molecule type" value="Genomic_DNA"/>
</dbReference>
<dbReference type="Pfam" id="PF13551">
    <property type="entry name" value="HTH_29"/>
    <property type="match status" value="1"/>
</dbReference>
<feature type="non-terminal residue" evidence="1">
    <location>
        <position position="56"/>
    </location>
</feature>
<keyword evidence="2" id="KW-1185">Reference proteome</keyword>
<reference evidence="1" key="1">
    <citation type="submission" date="2020-10" db="EMBL/GenBank/DDBJ databases">
        <title>Ca. Dormibacterota MAGs.</title>
        <authorList>
            <person name="Montgomery K."/>
        </authorList>
    </citation>
    <scope>NUCLEOTIDE SEQUENCE [LARGE SCALE GENOMIC DNA]</scope>
    <source>
        <strain evidence="1">SC8812_S17_10</strain>
    </source>
</reference>
<accession>A0A934K8R5</accession>
<gene>
    <name evidence="1" type="ORF">JF922_23105</name>
</gene>
<comment type="caution">
    <text evidence="1">The sequence shown here is derived from an EMBL/GenBank/DDBJ whole genome shotgun (WGS) entry which is preliminary data.</text>
</comment>
<proteinExistence type="predicted"/>
<protein>
    <submittedName>
        <fullName evidence="1">Helix-turn-helix domain-containing protein</fullName>
    </submittedName>
</protein>
<dbReference type="Proteomes" id="UP000612893">
    <property type="component" value="Unassembled WGS sequence"/>
</dbReference>
<evidence type="ECO:0000313" key="2">
    <source>
        <dbReference type="Proteomes" id="UP000612893"/>
    </source>
</evidence>
<organism evidence="1 2">
    <name type="scientific">Candidatus Nephthysia bennettiae</name>
    <dbReference type="NCBI Taxonomy" id="3127016"/>
    <lineage>
        <taxon>Bacteria</taxon>
        <taxon>Bacillati</taxon>
        <taxon>Candidatus Dormiibacterota</taxon>
        <taxon>Candidatus Dormibacteria</taxon>
        <taxon>Candidatus Dormibacterales</taxon>
        <taxon>Candidatus Dormibacteraceae</taxon>
        <taxon>Candidatus Nephthysia</taxon>
    </lineage>
</organism>
<sequence length="56" mass="6385">MAKESGVTVAVEATGFSRASIYRWIRAFDERGITALLEESRRPQRMRVTVPSWVDT</sequence>
<name>A0A934K8R5_9BACT</name>
<evidence type="ECO:0000313" key="1">
    <source>
        <dbReference type="EMBL" id="MBJ7600944.1"/>
    </source>
</evidence>